<keyword evidence="2" id="KW-1185">Reference proteome</keyword>
<comment type="caution">
    <text evidence="1">The sequence shown here is derived from an EMBL/GenBank/DDBJ whole genome shotgun (WGS) entry which is preliminary data.</text>
</comment>
<dbReference type="RefSeq" id="XP_067817829.1">
    <property type="nucleotide sequence ID" value="XM_067962552.1"/>
</dbReference>
<dbReference type="OrthoDB" id="125610at2759"/>
<gene>
    <name evidence="1" type="ORF">CCR75_004466</name>
</gene>
<name>A0A976FKA0_BRELC</name>
<evidence type="ECO:0000313" key="2">
    <source>
        <dbReference type="Proteomes" id="UP000294530"/>
    </source>
</evidence>
<sequence length="134" mass="15421">MILWQQMNEIKNLIIYRIASINIETIQASEVYADFLDTQFQGSWARDLFNAFLAGDQSCVLREIAQYAFRLVDGWSSVQAERDDHNNARDIAPPVLPQQLVTLRMDDFIAGVHDMHCGHVGLYWKAHDVNQIEN</sequence>
<evidence type="ECO:0000313" key="1">
    <source>
        <dbReference type="EMBL" id="TDH68330.1"/>
    </source>
</evidence>
<protein>
    <submittedName>
        <fullName evidence="1">Uncharacterized protein</fullName>
    </submittedName>
</protein>
<organism evidence="1 2">
    <name type="scientific">Bremia lactucae</name>
    <name type="common">Lettuce downy mildew</name>
    <dbReference type="NCBI Taxonomy" id="4779"/>
    <lineage>
        <taxon>Eukaryota</taxon>
        <taxon>Sar</taxon>
        <taxon>Stramenopiles</taxon>
        <taxon>Oomycota</taxon>
        <taxon>Peronosporomycetes</taxon>
        <taxon>Peronosporales</taxon>
        <taxon>Peronosporaceae</taxon>
        <taxon>Bremia</taxon>
    </lineage>
</organism>
<dbReference type="AlphaFoldDB" id="A0A976FKA0"/>
<proteinExistence type="predicted"/>
<accession>A0A976FKA0</accession>
<dbReference type="KEGG" id="blac:94348223"/>
<reference evidence="1 2" key="1">
    <citation type="journal article" date="2021" name="Genome Biol.">
        <title>AFLAP: assembly-free linkage analysis pipeline using k-mers from genome sequencing data.</title>
        <authorList>
            <person name="Fletcher K."/>
            <person name="Zhang L."/>
            <person name="Gil J."/>
            <person name="Han R."/>
            <person name="Cavanaugh K."/>
            <person name="Michelmore R."/>
        </authorList>
    </citation>
    <scope>NUCLEOTIDE SEQUENCE [LARGE SCALE GENOMIC DNA]</scope>
    <source>
        <strain evidence="1 2">SF5</strain>
    </source>
</reference>
<dbReference type="EMBL" id="SHOA02000003">
    <property type="protein sequence ID" value="TDH68330.1"/>
    <property type="molecule type" value="Genomic_DNA"/>
</dbReference>
<dbReference type="GeneID" id="94348223"/>
<dbReference type="Proteomes" id="UP000294530">
    <property type="component" value="Unassembled WGS sequence"/>
</dbReference>